<evidence type="ECO:0000256" key="1">
    <source>
        <dbReference type="ARBA" id="ARBA00004141"/>
    </source>
</evidence>
<dbReference type="GO" id="GO:0030003">
    <property type="term" value="P:intracellular monoatomic cation homeostasis"/>
    <property type="evidence" value="ECO:0007669"/>
    <property type="project" value="TreeGrafter"/>
</dbReference>
<evidence type="ECO:0000313" key="6">
    <source>
        <dbReference type="EMBL" id="CAD7224458.1"/>
    </source>
</evidence>
<sequence>MWLKSDLSRTAVFLGVAGLPSLAAANTSLVLSDDGLVPLIQLYGSSNQSDTTLDKSQLENLVHDLFYGSENDIFCPPGASNIASSSCVEMQQCLAGSPLSASQIGSRIPALFRAIIAEKCTRHERLESGVQKSGPSGYEIWGYGILFVTLISLCSLVGALLLPLMGKTFYDKLLTTLIGLAVGSLTGSSLFHLLPQAFHLTDYDPHHSYLNHSLLAMCGIYSFFLIERLMKIFLEHRRRVKQLRISNLGISETADGLLSTVSKSVVDTKHGLCRGSDDSLRKEKNDALRVESACIGLDQSAHDIYRFQEQAIKASFGHDDRPERANTSSMISHNDVATAPIATVAWMIIFGDGLHNFIDGLSIGASFNKSILTGVSISLAVMCEEFPHELGDFAVLLHSGMSMRQALLYNFLSASICYVGLVIGILLGNVEVVSQYIFGFAGGMFLYIALTDMVPEMNEVAVKASKEKTSSAIRVMSLQSLGFLLGTGTLYLLAAFPDIFAIES</sequence>
<evidence type="ECO:0000256" key="4">
    <source>
        <dbReference type="ARBA" id="ARBA00022989"/>
    </source>
</evidence>
<dbReference type="AlphaFoldDB" id="A0A7R8W409"/>
<keyword evidence="4" id="KW-1133">Transmembrane helix</keyword>
<dbReference type="PANTHER" id="PTHR12191">
    <property type="entry name" value="SOLUTE CARRIER FAMILY 39"/>
    <property type="match status" value="1"/>
</dbReference>
<evidence type="ECO:0000256" key="2">
    <source>
        <dbReference type="ARBA" id="ARBA00006939"/>
    </source>
</evidence>
<proteinExistence type="inferred from homology"/>
<keyword evidence="3" id="KW-0812">Transmembrane</keyword>
<keyword evidence="5" id="KW-0472">Membrane</keyword>
<dbReference type="PANTHER" id="PTHR12191:SF37">
    <property type="entry name" value="ZINC TRANSPORTER FOI"/>
    <property type="match status" value="1"/>
</dbReference>
<dbReference type="InterPro" id="IPR050799">
    <property type="entry name" value="ZIP_Transporter"/>
</dbReference>
<evidence type="ECO:0000256" key="3">
    <source>
        <dbReference type="ARBA" id="ARBA00022692"/>
    </source>
</evidence>
<dbReference type="OrthoDB" id="200954at2759"/>
<dbReference type="InterPro" id="IPR003689">
    <property type="entry name" value="ZIP"/>
</dbReference>
<comment type="subcellular location">
    <subcellularLocation>
        <location evidence="1">Membrane</location>
        <topology evidence="1">Multi-pass membrane protein</topology>
    </subcellularLocation>
</comment>
<dbReference type="GO" id="GO:0140410">
    <property type="term" value="F:monoatomic cation:bicarbonate symporter activity"/>
    <property type="evidence" value="ECO:0007669"/>
    <property type="project" value="TreeGrafter"/>
</dbReference>
<dbReference type="EMBL" id="OB660374">
    <property type="protein sequence ID" value="CAD7224458.1"/>
    <property type="molecule type" value="Genomic_DNA"/>
</dbReference>
<accession>A0A7R8W409</accession>
<comment type="similarity">
    <text evidence="2">Belongs to the ZIP transporter (TC 2.A.5) family.</text>
</comment>
<gene>
    <name evidence="6" type="ORF">CTOB1V02_LOCUS2416</name>
</gene>
<dbReference type="GO" id="GO:0005886">
    <property type="term" value="C:plasma membrane"/>
    <property type="evidence" value="ECO:0007669"/>
    <property type="project" value="TreeGrafter"/>
</dbReference>
<name>A0A7R8W409_9CRUS</name>
<organism evidence="6">
    <name type="scientific">Cyprideis torosa</name>
    <dbReference type="NCBI Taxonomy" id="163714"/>
    <lineage>
        <taxon>Eukaryota</taxon>
        <taxon>Metazoa</taxon>
        <taxon>Ecdysozoa</taxon>
        <taxon>Arthropoda</taxon>
        <taxon>Crustacea</taxon>
        <taxon>Oligostraca</taxon>
        <taxon>Ostracoda</taxon>
        <taxon>Podocopa</taxon>
        <taxon>Podocopida</taxon>
        <taxon>Cytherocopina</taxon>
        <taxon>Cytheroidea</taxon>
        <taxon>Cytherideidae</taxon>
        <taxon>Cyprideis</taxon>
    </lineage>
</organism>
<reference evidence="6" key="1">
    <citation type="submission" date="2020-11" db="EMBL/GenBank/DDBJ databases">
        <authorList>
            <person name="Tran Van P."/>
        </authorList>
    </citation>
    <scope>NUCLEOTIDE SEQUENCE</scope>
</reference>
<dbReference type="GO" id="GO:0071578">
    <property type="term" value="P:zinc ion import across plasma membrane"/>
    <property type="evidence" value="ECO:0007669"/>
    <property type="project" value="TreeGrafter"/>
</dbReference>
<protein>
    <submittedName>
        <fullName evidence="6">Uncharacterized protein</fullName>
    </submittedName>
</protein>
<evidence type="ECO:0000256" key="5">
    <source>
        <dbReference type="ARBA" id="ARBA00023136"/>
    </source>
</evidence>
<dbReference type="Pfam" id="PF02535">
    <property type="entry name" value="Zip"/>
    <property type="match status" value="1"/>
</dbReference>
<dbReference type="GO" id="GO:0005385">
    <property type="term" value="F:zinc ion transmembrane transporter activity"/>
    <property type="evidence" value="ECO:0007669"/>
    <property type="project" value="TreeGrafter"/>
</dbReference>